<dbReference type="PROSITE" id="PS50994">
    <property type="entry name" value="INTEGRASE"/>
    <property type="match status" value="1"/>
</dbReference>
<accession>A0A914NY09</accession>
<keyword evidence="2" id="KW-1185">Reference proteome</keyword>
<protein>
    <submittedName>
        <fullName evidence="3">Integrase catalytic domain-containing protein</fullName>
    </submittedName>
</protein>
<evidence type="ECO:0000313" key="2">
    <source>
        <dbReference type="Proteomes" id="UP000887563"/>
    </source>
</evidence>
<dbReference type="AlphaFoldDB" id="A0A914NY09"/>
<dbReference type="InterPro" id="IPR012337">
    <property type="entry name" value="RNaseH-like_sf"/>
</dbReference>
<name>A0A914NY09_MELIC</name>
<dbReference type="GO" id="GO:0003676">
    <property type="term" value="F:nucleic acid binding"/>
    <property type="evidence" value="ECO:0007669"/>
    <property type="project" value="InterPro"/>
</dbReference>
<sequence length="163" mass="18795">MADATQLLNRLYNNPDSPAAFSGVDRLWHEARKILKYLPRKVVQDYLEGHRTYTLMRPKRIHFPRSKTVAAGFMTDVQVDLADMQALSRHNKGNRYILLGVDVLSKRLFGVPVKSKSSKDMLGAFKQLIGQMPMKPHRIFSDKGLEFKNKTVKDYFAQEEIQK</sequence>
<dbReference type="Gene3D" id="3.30.420.10">
    <property type="entry name" value="Ribonuclease H-like superfamily/Ribonuclease H"/>
    <property type="match status" value="1"/>
</dbReference>
<dbReference type="InterPro" id="IPR001584">
    <property type="entry name" value="Integrase_cat-core"/>
</dbReference>
<feature type="domain" description="Integrase catalytic" evidence="1">
    <location>
        <begin position="60"/>
        <end position="163"/>
    </location>
</feature>
<dbReference type="Proteomes" id="UP000887563">
    <property type="component" value="Unplaced"/>
</dbReference>
<organism evidence="2 3">
    <name type="scientific">Meloidogyne incognita</name>
    <name type="common">Southern root-knot nematode worm</name>
    <name type="synonym">Oxyuris incognita</name>
    <dbReference type="NCBI Taxonomy" id="6306"/>
    <lineage>
        <taxon>Eukaryota</taxon>
        <taxon>Metazoa</taxon>
        <taxon>Ecdysozoa</taxon>
        <taxon>Nematoda</taxon>
        <taxon>Chromadorea</taxon>
        <taxon>Rhabditida</taxon>
        <taxon>Tylenchina</taxon>
        <taxon>Tylenchomorpha</taxon>
        <taxon>Tylenchoidea</taxon>
        <taxon>Meloidogynidae</taxon>
        <taxon>Meloidogyninae</taxon>
        <taxon>Meloidogyne</taxon>
        <taxon>Meloidogyne incognita group</taxon>
    </lineage>
</organism>
<evidence type="ECO:0000259" key="1">
    <source>
        <dbReference type="PROSITE" id="PS50994"/>
    </source>
</evidence>
<dbReference type="SUPFAM" id="SSF53098">
    <property type="entry name" value="Ribonuclease H-like"/>
    <property type="match status" value="1"/>
</dbReference>
<dbReference type="PANTHER" id="PTHR46585">
    <property type="entry name" value="INTEGRASE CORE DOMAIN CONTAINING PROTEIN"/>
    <property type="match status" value="1"/>
</dbReference>
<dbReference type="GO" id="GO:0015074">
    <property type="term" value="P:DNA integration"/>
    <property type="evidence" value="ECO:0007669"/>
    <property type="project" value="InterPro"/>
</dbReference>
<proteinExistence type="predicted"/>
<dbReference type="PANTHER" id="PTHR46585:SF1">
    <property type="entry name" value="CHROMO DOMAIN-CONTAINING PROTEIN"/>
    <property type="match status" value="1"/>
</dbReference>
<dbReference type="WBParaSite" id="Minc3s11723g45108">
    <property type="protein sequence ID" value="Minc3s11723g45108"/>
    <property type="gene ID" value="Minc3s11723g45108"/>
</dbReference>
<reference evidence="3" key="1">
    <citation type="submission" date="2022-11" db="UniProtKB">
        <authorList>
            <consortium name="WormBaseParasite"/>
        </authorList>
    </citation>
    <scope>IDENTIFICATION</scope>
</reference>
<evidence type="ECO:0000313" key="3">
    <source>
        <dbReference type="WBParaSite" id="Minc3s11723g45108"/>
    </source>
</evidence>
<dbReference type="InterPro" id="IPR036397">
    <property type="entry name" value="RNaseH_sf"/>
</dbReference>